<dbReference type="EMBL" id="CP059735">
    <property type="protein sequence ID" value="WDD99191.1"/>
    <property type="molecule type" value="Genomic_DNA"/>
</dbReference>
<sequence length="57" mass="6388">MAKNNYSDEVLTGFLKKEISMDFIDAVNDDCGEMLLHCTIHNTCHGDGNSFDLDSVY</sequence>
<dbReference type="KEGG" id="tact:SG35_000430"/>
<protein>
    <submittedName>
        <fullName evidence="1">Uncharacterized protein</fullName>
    </submittedName>
</protein>
<gene>
    <name evidence="1" type="ORF">SG35_000430</name>
</gene>
<evidence type="ECO:0000313" key="2">
    <source>
        <dbReference type="Proteomes" id="UP000032568"/>
    </source>
</evidence>
<proteinExistence type="predicted"/>
<dbReference type="RefSeq" id="WP_160298369.1">
    <property type="nucleotide sequence ID" value="NZ_CP059735.1"/>
</dbReference>
<reference evidence="1 2" key="1">
    <citation type="journal article" date="2015" name="Genome Announc.">
        <title>Draft Genome Sequences of Marine Isolates of Thalassomonas viridans and Thalassomonas actiniarum.</title>
        <authorList>
            <person name="Olonade I."/>
            <person name="van Zyl L.J."/>
            <person name="Trindade M."/>
        </authorList>
    </citation>
    <scope>NUCLEOTIDE SEQUENCE [LARGE SCALE GENOMIC DNA]</scope>
    <source>
        <strain evidence="1 2">A5K-106</strain>
    </source>
</reference>
<dbReference type="AlphaFoldDB" id="A0AAE9YT89"/>
<keyword evidence="2" id="KW-1185">Reference proteome</keyword>
<dbReference type="Proteomes" id="UP000032568">
    <property type="component" value="Chromosome"/>
</dbReference>
<organism evidence="1 2">
    <name type="scientific">Thalassomonas actiniarum</name>
    <dbReference type="NCBI Taxonomy" id="485447"/>
    <lineage>
        <taxon>Bacteria</taxon>
        <taxon>Pseudomonadati</taxon>
        <taxon>Pseudomonadota</taxon>
        <taxon>Gammaproteobacteria</taxon>
        <taxon>Alteromonadales</taxon>
        <taxon>Colwelliaceae</taxon>
        <taxon>Thalassomonas</taxon>
    </lineage>
</organism>
<name>A0AAE9YT89_9GAMM</name>
<reference evidence="1 2" key="2">
    <citation type="journal article" date="2022" name="Mar. Drugs">
        <title>Bioassay-Guided Fractionation Leads to the Detection of Cholic Acid Generated by the Rare Thalassomonas sp.</title>
        <authorList>
            <person name="Pheiffer F."/>
            <person name="Schneider Y.K."/>
            <person name="Hansen E.H."/>
            <person name="Andersen J.H."/>
            <person name="Isaksson J."/>
            <person name="Busche T."/>
            <person name="R C."/>
            <person name="Kalinowski J."/>
            <person name="Zyl L.V."/>
            <person name="Trindade M."/>
        </authorList>
    </citation>
    <scope>NUCLEOTIDE SEQUENCE [LARGE SCALE GENOMIC DNA]</scope>
    <source>
        <strain evidence="1 2">A5K-106</strain>
    </source>
</reference>
<accession>A0AAE9YT89</accession>
<evidence type="ECO:0000313" key="1">
    <source>
        <dbReference type="EMBL" id="WDD99191.1"/>
    </source>
</evidence>